<dbReference type="Gene3D" id="2.160.20.120">
    <property type="match status" value="1"/>
</dbReference>
<dbReference type="PANTHER" id="PTHR34094">
    <property type="match status" value="1"/>
</dbReference>
<sequence length="321" mass="34938">MNKVTFLGLSLIVIGLFALVINFNQPFFGLLSDKVVNINENEVIDGRNISNIDVNNSSLPVLIKPTKNNDIRIEFQGKVSEKYKNDFTLEVKKNNDKVQVMINNKSPIKTGFNFRTTRINMQLNIYVPQKLYDSISISSSSGKVIATDIQAKNFYLRASSGKIEVLNLFVEKNLKLEASSGRIEAKDSVATFVGVTASSGTISLSNVITEKLEVTSSSGRINLTDIDGDITASSSSGKITIKNKELTNDITVATSSGRVEVKFTNSPTSAIIDFLGSSGNGNVHISGMKFEEKSNNRILGTIGSESPKVKVRTSSGSFYLN</sequence>
<accession>A0A1S2LFC3</accession>
<reference evidence="2 3" key="1">
    <citation type="submission" date="2016-10" db="EMBL/GenBank/DDBJ databases">
        <title>Draft genome sequences of four alkaliphilic bacteria belonging to the Anaerobacillus genus.</title>
        <authorList>
            <person name="Bassil N.M."/>
            <person name="Lloyd J.R."/>
        </authorList>
    </citation>
    <scope>NUCLEOTIDE SEQUENCE [LARGE SCALE GENOMIC DNA]</scope>
    <source>
        <strain evidence="2 3">DSM 18345</strain>
    </source>
</reference>
<dbReference type="InterPro" id="IPR025164">
    <property type="entry name" value="Toastrack_DUF4097"/>
</dbReference>
<dbReference type="OrthoDB" id="2380881at2"/>
<dbReference type="EMBL" id="MLQR01000045">
    <property type="protein sequence ID" value="OIJ11091.1"/>
    <property type="molecule type" value="Genomic_DNA"/>
</dbReference>
<dbReference type="Proteomes" id="UP000179524">
    <property type="component" value="Unassembled WGS sequence"/>
</dbReference>
<organism evidence="2 3">
    <name type="scientific">Anaerobacillus alkalilacustris</name>
    <dbReference type="NCBI Taxonomy" id="393763"/>
    <lineage>
        <taxon>Bacteria</taxon>
        <taxon>Bacillati</taxon>
        <taxon>Bacillota</taxon>
        <taxon>Bacilli</taxon>
        <taxon>Bacillales</taxon>
        <taxon>Bacillaceae</taxon>
        <taxon>Anaerobacillus</taxon>
    </lineage>
</organism>
<comment type="caution">
    <text evidence="2">The sequence shown here is derived from an EMBL/GenBank/DDBJ whole genome shotgun (WGS) entry which is preliminary data.</text>
</comment>
<evidence type="ECO:0000313" key="3">
    <source>
        <dbReference type="Proteomes" id="UP000179524"/>
    </source>
</evidence>
<name>A0A1S2LFC3_9BACI</name>
<proteinExistence type="predicted"/>
<dbReference type="Pfam" id="PF13349">
    <property type="entry name" value="DUF4097"/>
    <property type="match status" value="1"/>
</dbReference>
<dbReference type="AlphaFoldDB" id="A0A1S2LFC3"/>
<evidence type="ECO:0000313" key="2">
    <source>
        <dbReference type="EMBL" id="OIJ11091.1"/>
    </source>
</evidence>
<dbReference type="RefSeq" id="WP_071310804.1">
    <property type="nucleotide sequence ID" value="NZ_MLQR01000045.1"/>
</dbReference>
<dbReference type="PANTHER" id="PTHR34094:SF1">
    <property type="entry name" value="PROTEIN FAM185A"/>
    <property type="match status" value="1"/>
</dbReference>
<keyword evidence="3" id="KW-1185">Reference proteome</keyword>
<gene>
    <name evidence="2" type="ORF">BKP37_16920</name>
</gene>
<protein>
    <recommendedName>
        <fullName evidence="1">DUF4097 domain-containing protein</fullName>
    </recommendedName>
</protein>
<feature type="domain" description="DUF4097" evidence="1">
    <location>
        <begin position="49"/>
        <end position="318"/>
    </location>
</feature>
<evidence type="ECO:0000259" key="1">
    <source>
        <dbReference type="Pfam" id="PF13349"/>
    </source>
</evidence>